<comment type="caution">
    <text evidence="1">The sequence shown here is derived from an EMBL/GenBank/DDBJ whole genome shotgun (WGS) entry which is preliminary data.</text>
</comment>
<evidence type="ECO:0000313" key="1">
    <source>
        <dbReference type="EMBL" id="GAL06391.1"/>
    </source>
</evidence>
<name>A0A090QU26_9GAMM</name>
<proteinExistence type="predicted"/>
<organism evidence="1 2">
    <name type="scientific">Photobacterium aphoticum</name>
    <dbReference type="NCBI Taxonomy" id="754436"/>
    <lineage>
        <taxon>Bacteria</taxon>
        <taxon>Pseudomonadati</taxon>
        <taxon>Pseudomonadota</taxon>
        <taxon>Gammaproteobacteria</taxon>
        <taxon>Vibrionales</taxon>
        <taxon>Vibrionaceae</taxon>
        <taxon>Photobacterium</taxon>
    </lineage>
</organism>
<dbReference type="STRING" id="754436.JCM19237_2482"/>
<dbReference type="AlphaFoldDB" id="A0A090QU26"/>
<dbReference type="Proteomes" id="UP000029227">
    <property type="component" value="Unassembled WGS sequence"/>
</dbReference>
<reference evidence="1 2" key="1">
    <citation type="journal article" date="2014" name="Genome Announc.">
        <title>Draft Genome Sequences of Two Vibrionaceae Species, Vibrio ponticus C121 and Photobacterium aphoticum C119, Isolated as Coral Reef Microbiota.</title>
        <authorList>
            <person name="Al-saari N."/>
            <person name="Meirelles P.M."/>
            <person name="Mino S."/>
            <person name="Suda W."/>
            <person name="Oshima K."/>
            <person name="Hattori M."/>
            <person name="Ohkuma M."/>
            <person name="Thompson F.L."/>
            <person name="Gomez-Gil B."/>
            <person name="Sawabe T."/>
            <person name="Sawabe T."/>
        </authorList>
    </citation>
    <scope>NUCLEOTIDE SEQUENCE [LARGE SCALE GENOMIC DNA]</scope>
    <source>
        <strain evidence="1 2">JCM 19237</strain>
    </source>
</reference>
<evidence type="ECO:0000313" key="2">
    <source>
        <dbReference type="Proteomes" id="UP000029227"/>
    </source>
</evidence>
<sequence length="242" mass="26605">MHIRYKIESSAVINTDRETDDLTILGYYVGDIGNSSKSCPLPKHKDEYHPNVIVPPEVNSDFTVKLNNAGEIRGRIYSRGPVALSNKTIMTGAVTACQLQLTSQAQVIGESACFNPKEYFIDIIPEKDESLTCDRQKVTVRVLDKDGKIATDYTGDIHLSSSLTRAGKARWFGTESGGTSLGDVKNRVTVTPNSGQKTLWLKSEYIGKITVTATLSKDDKKTDSSTFLFVPYGFEIAEGEIL</sequence>
<protein>
    <submittedName>
        <fullName evidence="1">MSHA biogenesis protein MshQ</fullName>
    </submittedName>
</protein>
<gene>
    <name evidence="1" type="ORF">JCM19237_2482</name>
</gene>
<accession>A0A090QU26</accession>
<dbReference type="EMBL" id="BBMN01000011">
    <property type="protein sequence ID" value="GAL06391.1"/>
    <property type="molecule type" value="Genomic_DNA"/>
</dbReference>